<evidence type="ECO:0000256" key="6">
    <source>
        <dbReference type="ARBA" id="ARBA00023125"/>
    </source>
</evidence>
<dbReference type="SUPFAM" id="SSF53335">
    <property type="entry name" value="S-adenosyl-L-methionine-dependent methyltransferases"/>
    <property type="match status" value="1"/>
</dbReference>
<keyword evidence="6" id="KW-0238">DNA-binding</keyword>
<reference evidence="9 10" key="1">
    <citation type="journal article" date="2023" name="bioRxiv">
        <title>An intranuclear bacterial parasite of deep-sea mussels expresses apoptosis inhibitors acquired from its host.</title>
        <authorList>
            <person name="Gonzalez Porras M.A."/>
            <person name="Assie A."/>
            <person name="Tietjen M."/>
            <person name="Violette M."/>
            <person name="Kleiner M."/>
            <person name="Gruber-Vodicka H."/>
            <person name="Dubilier N."/>
            <person name="Leisch N."/>
        </authorList>
    </citation>
    <scope>NUCLEOTIDE SEQUENCE [LARGE SCALE GENOMIC DNA]</scope>
    <source>
        <strain evidence="9">IAP13</strain>
    </source>
</reference>
<evidence type="ECO:0000313" key="9">
    <source>
        <dbReference type="EMBL" id="MDP0589478.1"/>
    </source>
</evidence>
<feature type="domain" description="Type II methyltransferase M.TaqI-like" evidence="8">
    <location>
        <begin position="87"/>
        <end position="260"/>
    </location>
</feature>
<proteinExistence type="predicted"/>
<dbReference type="GO" id="GO:0032259">
    <property type="term" value="P:methylation"/>
    <property type="evidence" value="ECO:0007669"/>
    <property type="project" value="UniProtKB-KW"/>
</dbReference>
<keyword evidence="4" id="KW-0949">S-adenosyl-L-methionine</keyword>
<dbReference type="GO" id="GO:0003677">
    <property type="term" value="F:DNA binding"/>
    <property type="evidence" value="ECO:0007669"/>
    <property type="project" value="UniProtKB-KW"/>
</dbReference>
<dbReference type="PANTHER" id="PTHR33841">
    <property type="entry name" value="DNA METHYLTRANSFERASE YEEA-RELATED"/>
    <property type="match status" value="1"/>
</dbReference>
<evidence type="ECO:0000256" key="7">
    <source>
        <dbReference type="ARBA" id="ARBA00047942"/>
    </source>
</evidence>
<keyword evidence="2 9" id="KW-0489">Methyltransferase</keyword>
<dbReference type="EMBL" id="JASXSV010000015">
    <property type="protein sequence ID" value="MDP0589478.1"/>
    <property type="molecule type" value="Genomic_DNA"/>
</dbReference>
<dbReference type="PROSITE" id="PS00092">
    <property type="entry name" value="N6_MTASE"/>
    <property type="match status" value="1"/>
</dbReference>
<evidence type="ECO:0000256" key="2">
    <source>
        <dbReference type="ARBA" id="ARBA00022603"/>
    </source>
</evidence>
<dbReference type="GO" id="GO:0009007">
    <property type="term" value="F:site-specific DNA-methyltransferase (adenine-specific) activity"/>
    <property type="evidence" value="ECO:0007669"/>
    <property type="project" value="UniProtKB-EC"/>
</dbReference>
<dbReference type="InterPro" id="IPR002052">
    <property type="entry name" value="DNA_methylase_N6_adenine_CS"/>
</dbReference>
<comment type="caution">
    <text evidence="9">The sequence shown here is derived from an EMBL/GenBank/DDBJ whole genome shotgun (WGS) entry which is preliminary data.</text>
</comment>
<dbReference type="PANTHER" id="PTHR33841:SF6">
    <property type="entry name" value="TYPE II METHYLTRANSFERASE M.HINDII"/>
    <property type="match status" value="1"/>
</dbReference>
<evidence type="ECO:0000313" key="10">
    <source>
        <dbReference type="Proteomes" id="UP001178148"/>
    </source>
</evidence>
<name>A0AA90NME7_9GAMM</name>
<accession>A0AA90NME7</accession>
<sequence length="498" mass="57217">MLSVNYNPDVLSCLANLSNDEVFTPPKLVNDILDMLPQALFTSKETTFLDPVSKSGVFLREIAKRLMAGLEKEIPDQQQRINHIFSHQLYGIAITELTALLSRRSVYCSKTANGKYSICETFEDDNGNIKFDYTNHTWKNGKCIFCNASEEVYSRDEQLETHAYQFIHTDKPEEIFKMKFDVIIGNPPYQMSDGGAQKSASPIYHKFVEQAKKLNPRYLTMIIPARWYSGGKGIDNFRKSMLGDDKISILHDFPETSDCFSGLNIRGGVCYFLWEREHKGECKIYSHKGEHTGIPVVRPLLEKDSDLFIRYNEAISILRKVREKNESSFSKLVSARKAFGLSTYVKGEKEPFQDSVKLYQNGGVGYTKREVIVKNTKWIDKWKVIVPYASPGTDNYPHLILSRPKISEPGSCSTETYLVIGPFTSKEECENVISYMKTSFLRFLILLIKPSQHVTQKTYQFVPIQKFNTEWNDKKLFERYGITKKEQGFINTLIKPMD</sequence>
<dbReference type="PRINTS" id="PR00507">
    <property type="entry name" value="N12N6MTFRASE"/>
</dbReference>
<gene>
    <name evidence="9" type="ORF">QS748_09940</name>
</gene>
<comment type="catalytic activity">
    <reaction evidence="7">
        <text>a 2'-deoxyadenosine in DNA + S-adenosyl-L-methionine = an N(6)-methyl-2'-deoxyadenosine in DNA + S-adenosyl-L-homocysteine + H(+)</text>
        <dbReference type="Rhea" id="RHEA:15197"/>
        <dbReference type="Rhea" id="RHEA-COMP:12418"/>
        <dbReference type="Rhea" id="RHEA-COMP:12419"/>
        <dbReference type="ChEBI" id="CHEBI:15378"/>
        <dbReference type="ChEBI" id="CHEBI:57856"/>
        <dbReference type="ChEBI" id="CHEBI:59789"/>
        <dbReference type="ChEBI" id="CHEBI:90615"/>
        <dbReference type="ChEBI" id="CHEBI:90616"/>
        <dbReference type="EC" id="2.1.1.72"/>
    </reaction>
</comment>
<dbReference type="InterPro" id="IPR011639">
    <property type="entry name" value="MethylTrfase_TaqI-like_dom"/>
</dbReference>
<evidence type="ECO:0000256" key="4">
    <source>
        <dbReference type="ARBA" id="ARBA00022691"/>
    </source>
</evidence>
<protein>
    <recommendedName>
        <fullName evidence="1">site-specific DNA-methyltransferase (adenine-specific)</fullName>
        <ecNumber evidence="1">2.1.1.72</ecNumber>
    </recommendedName>
</protein>
<evidence type="ECO:0000256" key="5">
    <source>
        <dbReference type="ARBA" id="ARBA00022747"/>
    </source>
</evidence>
<dbReference type="InterPro" id="IPR029063">
    <property type="entry name" value="SAM-dependent_MTases_sf"/>
</dbReference>
<dbReference type="InterPro" id="IPR050953">
    <property type="entry name" value="N4_N6_ade-DNA_methylase"/>
</dbReference>
<dbReference type="AlphaFoldDB" id="A0AA90NME7"/>
<dbReference type="GO" id="GO:0009307">
    <property type="term" value="P:DNA restriction-modification system"/>
    <property type="evidence" value="ECO:0007669"/>
    <property type="project" value="UniProtKB-KW"/>
</dbReference>
<keyword evidence="3" id="KW-0808">Transferase</keyword>
<dbReference type="Pfam" id="PF07669">
    <property type="entry name" value="Eco57I"/>
    <property type="match status" value="1"/>
</dbReference>
<dbReference type="Proteomes" id="UP001178148">
    <property type="component" value="Unassembled WGS sequence"/>
</dbReference>
<keyword evidence="10" id="KW-1185">Reference proteome</keyword>
<dbReference type="EC" id="2.1.1.72" evidence="1"/>
<dbReference type="Gene3D" id="3.40.50.150">
    <property type="entry name" value="Vaccinia Virus protein VP39"/>
    <property type="match status" value="1"/>
</dbReference>
<evidence type="ECO:0000259" key="8">
    <source>
        <dbReference type="Pfam" id="PF07669"/>
    </source>
</evidence>
<keyword evidence="5" id="KW-0680">Restriction system</keyword>
<evidence type="ECO:0000256" key="3">
    <source>
        <dbReference type="ARBA" id="ARBA00022679"/>
    </source>
</evidence>
<evidence type="ECO:0000256" key="1">
    <source>
        <dbReference type="ARBA" id="ARBA00011900"/>
    </source>
</evidence>
<organism evidence="9 10">
    <name type="scientific">Candidatus Endonucleibacter bathymodioli</name>
    <dbReference type="NCBI Taxonomy" id="539814"/>
    <lineage>
        <taxon>Bacteria</taxon>
        <taxon>Pseudomonadati</taxon>
        <taxon>Pseudomonadota</taxon>
        <taxon>Gammaproteobacteria</taxon>
        <taxon>Oceanospirillales</taxon>
        <taxon>Endozoicomonadaceae</taxon>
        <taxon>Candidatus Endonucleibacter</taxon>
    </lineage>
</organism>